<protein>
    <recommendedName>
        <fullName evidence="1">ADP-ribosyl cyclase/cyclic ADP-ribose hydrolase</fullName>
        <ecNumber evidence="1">3.2.2.6</ecNumber>
    </recommendedName>
</protein>
<evidence type="ECO:0000256" key="1">
    <source>
        <dbReference type="ARBA" id="ARBA00011982"/>
    </source>
</evidence>
<gene>
    <name evidence="9" type="ORF">CJ030_MR3G009350</name>
</gene>
<dbReference type="AlphaFoldDB" id="A0A6A1WCY3"/>
<dbReference type="EMBL" id="RXIC02000021">
    <property type="protein sequence ID" value="KAB1220700.1"/>
    <property type="molecule type" value="Genomic_DNA"/>
</dbReference>
<evidence type="ECO:0000313" key="10">
    <source>
        <dbReference type="Proteomes" id="UP000516437"/>
    </source>
</evidence>
<evidence type="ECO:0000256" key="4">
    <source>
        <dbReference type="ARBA" id="ARBA00047304"/>
    </source>
</evidence>
<feature type="domain" description="TIR" evidence="7">
    <location>
        <begin position="23"/>
        <end position="186"/>
    </location>
</feature>
<dbReference type="SUPFAM" id="SSF52200">
    <property type="entry name" value="Toll/Interleukin receptor TIR domain"/>
    <property type="match status" value="1"/>
</dbReference>
<feature type="region of interest" description="Disordered" evidence="6">
    <location>
        <begin position="450"/>
        <end position="471"/>
    </location>
</feature>
<evidence type="ECO:0000259" key="7">
    <source>
        <dbReference type="PROSITE" id="PS50104"/>
    </source>
</evidence>
<feature type="coiled-coil region" evidence="5">
    <location>
        <begin position="200"/>
        <end position="273"/>
    </location>
</feature>
<dbReference type="SMART" id="SM00255">
    <property type="entry name" value="TIR"/>
    <property type="match status" value="1"/>
</dbReference>
<evidence type="ECO:0000256" key="5">
    <source>
        <dbReference type="SAM" id="Coils"/>
    </source>
</evidence>
<name>A0A6A1WCY3_9ROSI</name>
<dbReference type="PANTHER" id="PTHR32009:SF39">
    <property type="entry name" value="TIR DOMAIN-CONTAINING PROTEIN"/>
    <property type="match status" value="1"/>
</dbReference>
<dbReference type="PROSITE" id="PS50104">
    <property type="entry name" value="TIR"/>
    <property type="match status" value="1"/>
</dbReference>
<dbReference type="OrthoDB" id="6160824at2759"/>
<keyword evidence="2" id="KW-0378">Hydrolase</keyword>
<accession>A0A6A1WCY3</accession>
<dbReference type="PROSITE" id="PS51514">
    <property type="entry name" value="BRX"/>
    <property type="match status" value="1"/>
</dbReference>
<dbReference type="Proteomes" id="UP000516437">
    <property type="component" value="Chromosome 3"/>
</dbReference>
<dbReference type="PANTHER" id="PTHR32009">
    <property type="entry name" value="TMV RESISTANCE PROTEIN N-LIKE"/>
    <property type="match status" value="1"/>
</dbReference>
<organism evidence="9 10">
    <name type="scientific">Morella rubra</name>
    <name type="common">Chinese bayberry</name>
    <dbReference type="NCBI Taxonomy" id="262757"/>
    <lineage>
        <taxon>Eukaryota</taxon>
        <taxon>Viridiplantae</taxon>
        <taxon>Streptophyta</taxon>
        <taxon>Embryophyta</taxon>
        <taxon>Tracheophyta</taxon>
        <taxon>Spermatophyta</taxon>
        <taxon>Magnoliopsida</taxon>
        <taxon>eudicotyledons</taxon>
        <taxon>Gunneridae</taxon>
        <taxon>Pentapetalae</taxon>
        <taxon>rosids</taxon>
        <taxon>fabids</taxon>
        <taxon>Fagales</taxon>
        <taxon>Myricaceae</taxon>
        <taxon>Morella</taxon>
    </lineage>
</organism>
<comment type="caution">
    <text evidence="9">The sequence shown here is derived from an EMBL/GenBank/DDBJ whole genome shotgun (WGS) entry which is preliminary data.</text>
</comment>
<reference evidence="9 10" key="1">
    <citation type="journal article" date="2019" name="Plant Biotechnol. J.">
        <title>The red bayberry genome and genetic basis of sex determination.</title>
        <authorList>
            <person name="Jia H.M."/>
            <person name="Jia H.J."/>
            <person name="Cai Q.L."/>
            <person name="Wang Y."/>
            <person name="Zhao H.B."/>
            <person name="Yang W.F."/>
            <person name="Wang G.Y."/>
            <person name="Li Y.H."/>
            <person name="Zhan D.L."/>
            <person name="Shen Y.T."/>
            <person name="Niu Q.F."/>
            <person name="Chang L."/>
            <person name="Qiu J."/>
            <person name="Zhao L."/>
            <person name="Xie H.B."/>
            <person name="Fu W.Y."/>
            <person name="Jin J."/>
            <person name="Li X.W."/>
            <person name="Jiao Y."/>
            <person name="Zhou C.C."/>
            <person name="Tu T."/>
            <person name="Chai C.Y."/>
            <person name="Gao J.L."/>
            <person name="Fan L.J."/>
            <person name="van de Weg E."/>
            <person name="Wang J.Y."/>
            <person name="Gao Z.S."/>
        </authorList>
    </citation>
    <scope>NUCLEOTIDE SEQUENCE [LARGE SCALE GENOMIC DNA]</scope>
    <source>
        <tissue evidence="9">Leaves</tissue>
    </source>
</reference>
<dbReference type="GO" id="GO:0007165">
    <property type="term" value="P:signal transduction"/>
    <property type="evidence" value="ECO:0007669"/>
    <property type="project" value="InterPro"/>
</dbReference>
<keyword evidence="3" id="KW-0520">NAD</keyword>
<evidence type="ECO:0000313" key="9">
    <source>
        <dbReference type="EMBL" id="KAB1220700.1"/>
    </source>
</evidence>
<dbReference type="FunFam" id="3.40.50.10140:FF:000007">
    <property type="entry name" value="Disease resistance protein (TIR-NBS-LRR class)"/>
    <property type="match status" value="1"/>
</dbReference>
<evidence type="ECO:0000259" key="8">
    <source>
        <dbReference type="PROSITE" id="PS51514"/>
    </source>
</evidence>
<keyword evidence="10" id="KW-1185">Reference proteome</keyword>
<feature type="domain" description="BRX" evidence="8">
    <location>
        <begin position="377"/>
        <end position="432"/>
    </location>
</feature>
<dbReference type="Pfam" id="PF01582">
    <property type="entry name" value="TIR"/>
    <property type="match status" value="1"/>
</dbReference>
<evidence type="ECO:0000256" key="3">
    <source>
        <dbReference type="ARBA" id="ARBA00023027"/>
    </source>
</evidence>
<dbReference type="Gene3D" id="3.40.50.10140">
    <property type="entry name" value="Toll/interleukin-1 receptor homology (TIR) domain"/>
    <property type="match status" value="1"/>
</dbReference>
<feature type="compositionally biased region" description="Polar residues" evidence="6">
    <location>
        <begin position="325"/>
        <end position="340"/>
    </location>
</feature>
<dbReference type="InterPro" id="IPR035897">
    <property type="entry name" value="Toll_tir_struct_dom_sf"/>
</dbReference>
<proteinExistence type="predicted"/>
<evidence type="ECO:0000256" key="6">
    <source>
        <dbReference type="SAM" id="MobiDB-lite"/>
    </source>
</evidence>
<dbReference type="GO" id="GO:0061809">
    <property type="term" value="F:NAD+ nucleosidase activity, cyclic ADP-ribose generating"/>
    <property type="evidence" value="ECO:0007669"/>
    <property type="project" value="UniProtKB-EC"/>
</dbReference>
<evidence type="ECO:0000256" key="2">
    <source>
        <dbReference type="ARBA" id="ARBA00022801"/>
    </source>
</evidence>
<feature type="region of interest" description="Disordered" evidence="6">
    <location>
        <begin position="311"/>
        <end position="340"/>
    </location>
</feature>
<dbReference type="InterPro" id="IPR013591">
    <property type="entry name" value="Brevis_radix_dom"/>
</dbReference>
<sequence length="471" mass="53044">MATTSKIQKGPSPVSSSCSETHVKFDVFLNFRGEDTRDNFTDHLYHSLVDNGIHTFKDAHKLDAGTDMKQNLLDAIRKSKMALVIFSKDYASSTWCLEELTEIFKCMKERGMKIWPIFYHVQPSDVRQQKGTFGEPFVKHSKNFKEKVDKWKFALKQVASLSGSHLKDGSESQFIKSLVGKISHELIDYTTPVPSTTPGLSSSQSTIDALEKEIEQLKQELLQKNQEVVDLRTQVASLCKRCKSQDRELQKSANESQEIMAQAAKNYAKLKAAKKVIQLLSEKMLKDMSGRLVLPSGEENVTNVAEQNGIHHHPRTQGEHPSGPNYETNVGHQSPEQMTSSLPSEYLDMRLPNGHEEAGVRSRDYELAAGCSDEVRQEWRGQYVPGVYITLEVLRDGTTKLGRLQFSTNVFDEHQAKTWKSKNLKELRELYNVRWSDKEPAASGQVAAKLGAVSPASQPKRTGNMELRMLG</sequence>
<keyword evidence="5" id="KW-0175">Coiled coil</keyword>
<dbReference type="InterPro" id="IPR000157">
    <property type="entry name" value="TIR_dom"/>
</dbReference>
<dbReference type="Pfam" id="PF08381">
    <property type="entry name" value="BRX"/>
    <property type="match status" value="1"/>
</dbReference>
<dbReference type="EC" id="3.2.2.6" evidence="1"/>
<comment type="catalytic activity">
    <reaction evidence="4">
        <text>NAD(+) + H2O = ADP-D-ribose + nicotinamide + H(+)</text>
        <dbReference type="Rhea" id="RHEA:16301"/>
        <dbReference type="ChEBI" id="CHEBI:15377"/>
        <dbReference type="ChEBI" id="CHEBI:15378"/>
        <dbReference type="ChEBI" id="CHEBI:17154"/>
        <dbReference type="ChEBI" id="CHEBI:57540"/>
        <dbReference type="ChEBI" id="CHEBI:57967"/>
        <dbReference type="EC" id="3.2.2.6"/>
    </reaction>
    <physiologicalReaction direction="left-to-right" evidence="4">
        <dbReference type="Rhea" id="RHEA:16302"/>
    </physiologicalReaction>
</comment>